<gene>
    <name evidence="2" type="ORF">ABB55_18770</name>
</gene>
<feature type="chain" id="PRO_5006131909" evidence="1">
    <location>
        <begin position="29"/>
        <end position="237"/>
    </location>
</feature>
<comment type="caution">
    <text evidence="2">The sequence shown here is derived from an EMBL/GenBank/DDBJ whole genome shotgun (WGS) entry which is preliminary data.</text>
</comment>
<dbReference type="AlphaFoldDB" id="A0A0P6VXA0"/>
<evidence type="ECO:0000313" key="3">
    <source>
        <dbReference type="Proteomes" id="UP000048984"/>
    </source>
</evidence>
<evidence type="ECO:0000256" key="1">
    <source>
        <dbReference type="SAM" id="SignalP"/>
    </source>
</evidence>
<sequence length="237" mass="25168">MALSARALPALALSALALTVLAGLPAQAAGAASTGVDTALVLAVDVSGSVDEHRFRLQMEGIAQALEDAAIQRAILGGPHGAILVAMVQWSDRPSLTVPWTRIGTVADARSLAMRIRTAARRPGEFTCAAAMLHFVQVKMLHSIPTRPERTVVDVSGDGKDNCNPTVPPAAERDALVRQEVTVNGLPILEGDEKDTLEAWYRANIAGGPASFVVPADGYRDFGRAIRQKFLTEVSRR</sequence>
<reference evidence="2 3" key="1">
    <citation type="submission" date="2015-09" db="EMBL/GenBank/DDBJ databases">
        <authorList>
            <person name="Jackson K.R."/>
            <person name="Lunt B.L."/>
            <person name="Fisher J.N.B."/>
            <person name="Gardner A.V."/>
            <person name="Bailey M.E."/>
            <person name="Deus L.M."/>
            <person name="Earl A.S."/>
            <person name="Gibby P.D."/>
            <person name="Hartmann K.A."/>
            <person name="Liu J.E."/>
            <person name="Manci A.M."/>
            <person name="Nielsen D.A."/>
            <person name="Solomon M.B."/>
            <person name="Breakwell D.P."/>
            <person name="Burnett S.H."/>
            <person name="Grose J.H."/>
        </authorList>
    </citation>
    <scope>NUCLEOTIDE SEQUENCE [LARGE SCALE GENOMIC DNA]</scope>
    <source>
        <strain evidence="2 3">16</strain>
    </source>
</reference>
<dbReference type="Gene3D" id="3.40.50.410">
    <property type="entry name" value="von Willebrand factor, type A domain"/>
    <property type="match status" value="1"/>
</dbReference>
<proteinExistence type="predicted"/>
<accession>A0A0P6VXA0</accession>
<keyword evidence="2" id="KW-0808">Transferase</keyword>
<evidence type="ECO:0000313" key="2">
    <source>
        <dbReference type="EMBL" id="KPL55999.1"/>
    </source>
</evidence>
<protein>
    <submittedName>
        <fullName evidence="2">tRNA delta(2)-isopentenylpyrophosphate transferase</fullName>
    </submittedName>
</protein>
<dbReference type="Pfam" id="PF06707">
    <property type="entry name" value="DUF1194"/>
    <property type="match status" value="1"/>
</dbReference>
<dbReference type="Proteomes" id="UP000048984">
    <property type="component" value="Unassembled WGS sequence"/>
</dbReference>
<dbReference type="GO" id="GO:0016740">
    <property type="term" value="F:transferase activity"/>
    <property type="evidence" value="ECO:0007669"/>
    <property type="project" value="UniProtKB-KW"/>
</dbReference>
<reference evidence="2 3" key="2">
    <citation type="submission" date="2015-10" db="EMBL/GenBank/DDBJ databases">
        <title>Draft Genome Sequence of Prosthecomicrobium hirschii ATCC 27832.</title>
        <authorList>
            <person name="Daniel J."/>
            <person name="Givan S.A."/>
            <person name="Brun Y.V."/>
            <person name="Brown P.J."/>
        </authorList>
    </citation>
    <scope>NUCLEOTIDE SEQUENCE [LARGE SCALE GENOMIC DNA]</scope>
    <source>
        <strain evidence="2 3">16</strain>
    </source>
</reference>
<dbReference type="InterPro" id="IPR010607">
    <property type="entry name" value="DUF1194"/>
</dbReference>
<dbReference type="SUPFAM" id="SSF53300">
    <property type="entry name" value="vWA-like"/>
    <property type="match status" value="1"/>
</dbReference>
<dbReference type="InterPro" id="IPR036465">
    <property type="entry name" value="vWFA_dom_sf"/>
</dbReference>
<keyword evidence="1" id="KW-0732">Signal</keyword>
<keyword evidence="3" id="KW-1185">Reference proteome</keyword>
<name>A0A0P6VXA0_9HYPH</name>
<organism evidence="2 3">
    <name type="scientific">Prosthecodimorpha hirschii</name>
    <dbReference type="NCBI Taxonomy" id="665126"/>
    <lineage>
        <taxon>Bacteria</taxon>
        <taxon>Pseudomonadati</taxon>
        <taxon>Pseudomonadota</taxon>
        <taxon>Alphaproteobacteria</taxon>
        <taxon>Hyphomicrobiales</taxon>
        <taxon>Ancalomicrobiaceae</taxon>
        <taxon>Prosthecodimorpha</taxon>
    </lineage>
</organism>
<dbReference type="STRING" id="665126.ABB55_18770"/>
<feature type="signal peptide" evidence="1">
    <location>
        <begin position="1"/>
        <end position="28"/>
    </location>
</feature>
<dbReference type="EMBL" id="LJYW01000001">
    <property type="protein sequence ID" value="KPL55999.1"/>
    <property type="molecule type" value="Genomic_DNA"/>
</dbReference>